<evidence type="ECO:0000313" key="3">
    <source>
        <dbReference type="EMBL" id="PWQ97689.1"/>
    </source>
</evidence>
<reference evidence="3 4" key="1">
    <citation type="submission" date="2018-05" db="EMBL/GenBank/DDBJ databases">
        <title>Leucothrix arctica sp. nov., isolated from Arctic seawater.</title>
        <authorList>
            <person name="Choi A."/>
            <person name="Baek K."/>
        </authorList>
    </citation>
    <scope>NUCLEOTIDE SEQUENCE [LARGE SCALE GENOMIC DNA]</scope>
    <source>
        <strain evidence="3 4">JCM 18388</strain>
    </source>
</reference>
<evidence type="ECO:0000256" key="1">
    <source>
        <dbReference type="SAM" id="MobiDB-lite"/>
    </source>
</evidence>
<feature type="compositionally biased region" description="Basic and acidic residues" evidence="1">
    <location>
        <begin position="7"/>
        <end position="18"/>
    </location>
</feature>
<dbReference type="AlphaFoldDB" id="A0A317CH51"/>
<dbReference type="Proteomes" id="UP000245539">
    <property type="component" value="Unassembled WGS sequence"/>
</dbReference>
<organism evidence="3 4">
    <name type="scientific">Leucothrix pacifica</name>
    <dbReference type="NCBI Taxonomy" id="1247513"/>
    <lineage>
        <taxon>Bacteria</taxon>
        <taxon>Pseudomonadati</taxon>
        <taxon>Pseudomonadota</taxon>
        <taxon>Gammaproteobacteria</taxon>
        <taxon>Thiotrichales</taxon>
        <taxon>Thiotrichaceae</taxon>
        <taxon>Leucothrix</taxon>
    </lineage>
</organism>
<accession>A0A317CH51</accession>
<evidence type="ECO:0000259" key="2">
    <source>
        <dbReference type="Pfam" id="PF18932"/>
    </source>
</evidence>
<keyword evidence="4" id="KW-1185">Reference proteome</keyword>
<comment type="caution">
    <text evidence="3">The sequence shown here is derived from an EMBL/GenBank/DDBJ whole genome shotgun (WGS) entry which is preliminary data.</text>
</comment>
<dbReference type="OrthoDB" id="4774002at2"/>
<name>A0A317CH51_9GAMM</name>
<protein>
    <recommendedName>
        <fullName evidence="2">DUF5681 domain-containing protein</fullName>
    </recommendedName>
</protein>
<feature type="domain" description="DUF5681" evidence="2">
    <location>
        <begin position="13"/>
        <end position="75"/>
    </location>
</feature>
<feature type="region of interest" description="Disordered" evidence="1">
    <location>
        <begin position="1"/>
        <end position="34"/>
    </location>
</feature>
<gene>
    <name evidence="3" type="ORF">DKW60_09945</name>
</gene>
<dbReference type="EMBL" id="QGKM01000023">
    <property type="protein sequence ID" value="PWQ97689.1"/>
    <property type="molecule type" value="Genomic_DNA"/>
</dbReference>
<dbReference type="RefSeq" id="WP_109837505.1">
    <property type="nucleotide sequence ID" value="NZ_QGKM01000023.1"/>
</dbReference>
<proteinExistence type="predicted"/>
<evidence type="ECO:0000313" key="4">
    <source>
        <dbReference type="Proteomes" id="UP000245539"/>
    </source>
</evidence>
<dbReference type="InterPro" id="IPR043736">
    <property type="entry name" value="DUF5681"/>
</dbReference>
<dbReference type="Pfam" id="PF18932">
    <property type="entry name" value="DUF5681"/>
    <property type="match status" value="1"/>
</dbReference>
<sequence>MNDLSENTEKKQSSRFEKGVSGNPNGRPRGSRNKTTLAAYSLFKDEAEAITKEAIEAAKGGDITAIRLCLDRIAPPIKHAPIPAVDLPPLQSLSDLPAFYASLNTLLGDGALSIEELNSLVSMADKFRQSVDLADLELRIEALELNKTN</sequence>